<dbReference type="SUPFAM" id="SSF51197">
    <property type="entry name" value="Clavaminate synthase-like"/>
    <property type="match status" value="1"/>
</dbReference>
<gene>
    <name evidence="6" type="primary">LOC107405475</name>
</gene>
<dbReference type="Proteomes" id="UP001652623">
    <property type="component" value="Chromosome 1"/>
</dbReference>
<keyword evidence="3" id="KW-0560">Oxidoreductase</keyword>
<organism evidence="5 6">
    <name type="scientific">Ziziphus jujuba</name>
    <name type="common">Chinese jujube</name>
    <name type="synonym">Ziziphus sativa</name>
    <dbReference type="NCBI Taxonomy" id="326968"/>
    <lineage>
        <taxon>Eukaryota</taxon>
        <taxon>Viridiplantae</taxon>
        <taxon>Streptophyta</taxon>
        <taxon>Embryophyta</taxon>
        <taxon>Tracheophyta</taxon>
        <taxon>Spermatophyta</taxon>
        <taxon>Magnoliopsida</taxon>
        <taxon>eudicotyledons</taxon>
        <taxon>Gunneridae</taxon>
        <taxon>Pentapetalae</taxon>
        <taxon>rosids</taxon>
        <taxon>fabids</taxon>
        <taxon>Rosales</taxon>
        <taxon>Rhamnaceae</taxon>
        <taxon>Paliureae</taxon>
        <taxon>Ziziphus</taxon>
    </lineage>
</organism>
<dbReference type="InterPro" id="IPR050231">
    <property type="entry name" value="Iron_ascorbate_oxido_reductase"/>
</dbReference>
<dbReference type="InterPro" id="IPR027443">
    <property type="entry name" value="IPNS-like_sf"/>
</dbReference>
<dbReference type="Pfam" id="PF03171">
    <property type="entry name" value="2OG-FeII_Oxy"/>
    <property type="match status" value="1"/>
</dbReference>
<evidence type="ECO:0000256" key="3">
    <source>
        <dbReference type="RuleBase" id="RU003682"/>
    </source>
</evidence>
<dbReference type="Gene3D" id="2.60.120.330">
    <property type="entry name" value="B-lactam Antibiotic, Isopenicillin N Synthase, Chain"/>
    <property type="match status" value="1"/>
</dbReference>
<dbReference type="InterPro" id="IPR026992">
    <property type="entry name" value="DIOX_N"/>
</dbReference>
<dbReference type="PANTHER" id="PTHR47990">
    <property type="entry name" value="2-OXOGLUTARATE (2OG) AND FE(II)-DEPENDENT OXYGENASE SUPERFAMILY PROTEIN-RELATED"/>
    <property type="match status" value="1"/>
</dbReference>
<dbReference type="PROSITE" id="PS51471">
    <property type="entry name" value="FE2OG_OXY"/>
    <property type="match status" value="1"/>
</dbReference>
<keyword evidence="5" id="KW-1185">Reference proteome</keyword>
<evidence type="ECO:0000313" key="6">
    <source>
        <dbReference type="RefSeq" id="XP_048320867.2"/>
    </source>
</evidence>
<keyword evidence="2 3" id="KW-0408">Iron</keyword>
<protein>
    <submittedName>
        <fullName evidence="6">Probable 2-oxoglutarate-dependent dioxygenase AOP1</fullName>
    </submittedName>
</protein>
<dbReference type="GO" id="GO:0051213">
    <property type="term" value="F:dioxygenase activity"/>
    <property type="evidence" value="ECO:0007669"/>
    <property type="project" value="UniProtKB-KW"/>
</dbReference>
<dbReference type="GeneID" id="107405475"/>
<proteinExistence type="inferred from homology"/>
<dbReference type="InterPro" id="IPR005123">
    <property type="entry name" value="Oxoglu/Fe-dep_dioxygenase_dom"/>
</dbReference>
<evidence type="ECO:0000256" key="1">
    <source>
        <dbReference type="ARBA" id="ARBA00022723"/>
    </source>
</evidence>
<keyword evidence="1 3" id="KW-0479">Metal-binding</keyword>
<evidence type="ECO:0000256" key="2">
    <source>
        <dbReference type="ARBA" id="ARBA00023004"/>
    </source>
</evidence>
<keyword evidence="6" id="KW-0223">Dioxygenase</keyword>
<dbReference type="Pfam" id="PF14226">
    <property type="entry name" value="DIOX_N"/>
    <property type="match status" value="1"/>
</dbReference>
<dbReference type="RefSeq" id="XP_048320867.2">
    <property type="nucleotide sequence ID" value="XM_048464910.2"/>
</dbReference>
<accession>A0ABM3I584</accession>
<comment type="similarity">
    <text evidence="3">Belongs to the iron/ascorbate-dependent oxidoreductase family.</text>
</comment>
<dbReference type="InterPro" id="IPR044861">
    <property type="entry name" value="IPNS-like_FE2OG_OXY"/>
</dbReference>
<reference evidence="5" key="1">
    <citation type="submission" date="2025-05" db="UniProtKB">
        <authorList>
            <consortium name="RefSeq"/>
        </authorList>
    </citation>
    <scope>NUCLEOTIDE SEQUENCE [LARGE SCALE GENOMIC DNA]</scope>
</reference>
<name>A0ABM3I584_ZIZJJ</name>
<sequence length="319" mass="36591">MKMGSEIPCCKLPLIDLSKPGLNPGTPEWDSARDQVKQALEKYGCFEAFFDKVPPETRKAILDATEELYDLPSEIKRKNIYDTPFPGYFGDYPLTPLYESMAMLDAVKLSDIESFINVYYPEGNPSICQKLHRYAVQASELDKMVRRMVLENLGVEKYFEEHMETTKCLLRVMKFKGPHIKENKKLGLVPHTDKEFITILYHNHVSGLEVQIKDGTWISVERNSPDSFIVMFGDSFYAWTNGRCHSPRHQVMMTGDETRYTVGMFSIPKGGYTIKAPDELVDEEHPLLFKPFDFEKFLKFYATEAGNSAYSPLHAYCGL</sequence>
<evidence type="ECO:0000259" key="4">
    <source>
        <dbReference type="PROSITE" id="PS51471"/>
    </source>
</evidence>
<reference evidence="6" key="2">
    <citation type="submission" date="2025-08" db="UniProtKB">
        <authorList>
            <consortium name="RefSeq"/>
        </authorList>
    </citation>
    <scope>IDENTIFICATION</scope>
    <source>
        <tissue evidence="6">Seedling</tissue>
    </source>
</reference>
<evidence type="ECO:0000313" key="5">
    <source>
        <dbReference type="Proteomes" id="UP001652623"/>
    </source>
</evidence>
<feature type="domain" description="Fe2OG dioxygenase" evidence="4">
    <location>
        <begin position="164"/>
        <end position="268"/>
    </location>
</feature>